<dbReference type="InterPro" id="IPR036034">
    <property type="entry name" value="PDZ_sf"/>
</dbReference>
<keyword evidence="3" id="KW-0812">Transmembrane</keyword>
<dbReference type="InterPro" id="IPR001940">
    <property type="entry name" value="Peptidase_S1C"/>
</dbReference>
<proteinExistence type="predicted"/>
<accession>A0A0G0LTK4</accession>
<organism evidence="5 6">
    <name type="scientific">candidate division CPR2 bacterium GW2011_GWC2_39_10</name>
    <dbReference type="NCBI Taxonomy" id="1618345"/>
    <lineage>
        <taxon>Bacteria</taxon>
        <taxon>Bacteria division CPR2</taxon>
    </lineage>
</organism>
<comment type="caution">
    <text evidence="5">The sequence shown here is derived from an EMBL/GenBank/DDBJ whole genome shotgun (WGS) entry which is preliminary data.</text>
</comment>
<dbReference type="InterPro" id="IPR001478">
    <property type="entry name" value="PDZ"/>
</dbReference>
<evidence type="ECO:0000256" key="3">
    <source>
        <dbReference type="SAM" id="Phobius"/>
    </source>
</evidence>
<protein>
    <submittedName>
        <fullName evidence="5">Protease Do</fullName>
    </submittedName>
</protein>
<dbReference type="GO" id="GO:0004252">
    <property type="term" value="F:serine-type endopeptidase activity"/>
    <property type="evidence" value="ECO:0007669"/>
    <property type="project" value="InterPro"/>
</dbReference>
<dbReference type="Proteomes" id="UP000034207">
    <property type="component" value="Unassembled WGS sequence"/>
</dbReference>
<gene>
    <name evidence="5" type="ORF">UT18_C0002G0045</name>
</gene>
<sequence>MDKETEEKKSATIANKKAYHEQVKSLLAVSIVTSLLFGMLGGYAFSKIEGNGGISGLPAGSVLRKEDVQVTVNSNVSDIVKKVSPSVVSIAGEHLESSLFGTYSQKSSGTGFIVNANGLVMTNKHVVEGVSGNFTVYTNDGTEYTAKIKATDPVYDIAFLELNNAKGLKSVDLGDSDVLQVGEPVVAIGNALGQYQNTVTDGIISGIGRALPVGDSERGSVSTLDNVLQTDAAINPGNSGGPLVNRAGQVIGINTAIDQSGQNIGFAIPINVGKTALASVEKNGYVSRPVLGISYIGLTKDLASRNKLSVSEGAMIYSGTNTPAIKSGSSADKAGLKEGDIITKINNDKINSNHSLTQLIQKYNAGDNITLTVLRDNKEIGVIVKLGEIK</sequence>
<keyword evidence="3" id="KW-0472">Membrane</keyword>
<dbReference type="SMART" id="SM00228">
    <property type="entry name" value="PDZ"/>
    <property type="match status" value="1"/>
</dbReference>
<feature type="transmembrane region" description="Helical" evidence="3">
    <location>
        <begin position="26"/>
        <end position="45"/>
    </location>
</feature>
<keyword evidence="1 5" id="KW-0645">Protease</keyword>
<evidence type="ECO:0000313" key="5">
    <source>
        <dbReference type="EMBL" id="KKQ95268.1"/>
    </source>
</evidence>
<keyword evidence="2" id="KW-0378">Hydrolase</keyword>
<dbReference type="GO" id="GO:0006508">
    <property type="term" value="P:proteolysis"/>
    <property type="evidence" value="ECO:0007669"/>
    <property type="project" value="UniProtKB-KW"/>
</dbReference>
<dbReference type="PANTHER" id="PTHR43343:SF3">
    <property type="entry name" value="PROTEASE DO-LIKE 8, CHLOROPLASTIC"/>
    <property type="match status" value="1"/>
</dbReference>
<dbReference type="Gene3D" id="2.30.42.10">
    <property type="match status" value="1"/>
</dbReference>
<reference evidence="5 6" key="1">
    <citation type="journal article" date="2015" name="Nature">
        <title>rRNA introns, odd ribosomes, and small enigmatic genomes across a large radiation of phyla.</title>
        <authorList>
            <person name="Brown C.T."/>
            <person name="Hug L.A."/>
            <person name="Thomas B.C."/>
            <person name="Sharon I."/>
            <person name="Castelle C.J."/>
            <person name="Singh A."/>
            <person name="Wilkins M.J."/>
            <person name="Williams K.H."/>
            <person name="Banfield J.F."/>
        </authorList>
    </citation>
    <scope>NUCLEOTIDE SEQUENCE [LARGE SCALE GENOMIC DNA]</scope>
</reference>
<dbReference type="Gene3D" id="2.40.10.120">
    <property type="match status" value="1"/>
</dbReference>
<dbReference type="InterPro" id="IPR051201">
    <property type="entry name" value="Chloro_Bact_Ser_Proteases"/>
</dbReference>
<dbReference type="SUPFAM" id="SSF50494">
    <property type="entry name" value="Trypsin-like serine proteases"/>
    <property type="match status" value="1"/>
</dbReference>
<feature type="domain" description="PDZ" evidence="4">
    <location>
        <begin position="277"/>
        <end position="377"/>
    </location>
</feature>
<evidence type="ECO:0000259" key="4">
    <source>
        <dbReference type="PROSITE" id="PS50106"/>
    </source>
</evidence>
<evidence type="ECO:0000256" key="1">
    <source>
        <dbReference type="ARBA" id="ARBA00022670"/>
    </source>
</evidence>
<dbReference type="Pfam" id="PF13180">
    <property type="entry name" value="PDZ_2"/>
    <property type="match status" value="1"/>
</dbReference>
<evidence type="ECO:0000256" key="2">
    <source>
        <dbReference type="ARBA" id="ARBA00022801"/>
    </source>
</evidence>
<dbReference type="PROSITE" id="PS50106">
    <property type="entry name" value="PDZ"/>
    <property type="match status" value="1"/>
</dbReference>
<name>A0A0G0LTK4_UNCC2</name>
<dbReference type="Pfam" id="PF13365">
    <property type="entry name" value="Trypsin_2"/>
    <property type="match status" value="1"/>
</dbReference>
<keyword evidence="3" id="KW-1133">Transmembrane helix</keyword>
<evidence type="ECO:0000313" key="6">
    <source>
        <dbReference type="Proteomes" id="UP000034207"/>
    </source>
</evidence>
<dbReference type="InterPro" id="IPR009003">
    <property type="entry name" value="Peptidase_S1_PA"/>
</dbReference>
<dbReference type="PRINTS" id="PR00834">
    <property type="entry name" value="PROTEASES2C"/>
</dbReference>
<dbReference type="SUPFAM" id="SSF50156">
    <property type="entry name" value="PDZ domain-like"/>
    <property type="match status" value="1"/>
</dbReference>
<dbReference type="AlphaFoldDB" id="A0A0G0LTK4"/>
<dbReference type="STRING" id="1618345.UT18_C0002G0045"/>
<dbReference type="PANTHER" id="PTHR43343">
    <property type="entry name" value="PEPTIDASE S12"/>
    <property type="match status" value="1"/>
</dbReference>
<dbReference type="EMBL" id="LBVV01000002">
    <property type="protein sequence ID" value="KKQ95268.1"/>
    <property type="molecule type" value="Genomic_DNA"/>
</dbReference>